<dbReference type="EMBL" id="SHMQ01000011">
    <property type="protein sequence ID" value="RZV39297.1"/>
    <property type="molecule type" value="Genomic_DNA"/>
</dbReference>
<dbReference type="AlphaFoldDB" id="A0A520XDL4"/>
<feature type="transmembrane region" description="Helical" evidence="1">
    <location>
        <begin position="35"/>
        <end position="53"/>
    </location>
</feature>
<reference evidence="2 3" key="1">
    <citation type="submission" date="2019-01" db="EMBL/GenBank/DDBJ databases">
        <title>Insights into ecological role of a new deltaproteobacterial order Candidatus Sinidesulfobacterales (Sva0485) by metagenomics and metatranscriptomics.</title>
        <authorList>
            <person name="Tan S."/>
            <person name="Liu J."/>
            <person name="Fang Y."/>
            <person name="Hedlund B."/>
            <person name="Lian Z.-H."/>
            <person name="Huang L.-Y."/>
            <person name="Li J.-T."/>
            <person name="Huang L.-N."/>
            <person name="Li W.-J."/>
            <person name="Jiang H.-C."/>
            <person name="Dong H.-L."/>
            <person name="Shu W.-S."/>
        </authorList>
    </citation>
    <scope>NUCLEOTIDE SEQUENCE [LARGE SCALE GENOMIC DNA]</scope>
    <source>
        <strain evidence="2">AP4</strain>
    </source>
</reference>
<proteinExistence type="predicted"/>
<keyword evidence="1" id="KW-0472">Membrane</keyword>
<keyword evidence="1" id="KW-1133">Transmembrane helix</keyword>
<comment type="caution">
    <text evidence="2">The sequence shown here is derived from an EMBL/GenBank/DDBJ whole genome shotgun (WGS) entry which is preliminary data.</text>
</comment>
<dbReference type="Proteomes" id="UP000322454">
    <property type="component" value="Unassembled WGS sequence"/>
</dbReference>
<protein>
    <recommendedName>
        <fullName evidence="4">DUF4138 domain-containing protein</fullName>
    </recommendedName>
</protein>
<keyword evidence="1" id="KW-0812">Transmembrane</keyword>
<evidence type="ECO:0008006" key="4">
    <source>
        <dbReference type="Google" id="ProtNLM"/>
    </source>
</evidence>
<sequence>MKLNSNQNLKENYKYKLKFTFKYNTITYCINGIKLYKILPFFLILFLSYYINFTAKPSFAVSYSPLKKYTMRKKLWVHKLRIKSGIIYQLNTSPGYVSVITLPVIPLDVALGNTGAFSEQIVGRQIFIKPITYDYKETGNLEIYTKYGLINVLLRISNAKSVTYNLNIANTIKNVFVKNYVKNKIDALKTTLSKKYKTRELSLSKKAEELKKEKRSVMNLILMINRKIINKSFTEDGVTLTALAVSRIKNFYYLQYQLTNNSNRKFFVRNVYLYKEYGGNFFNGYTPDKLEEIPVINKTPHNKYYMPYKIIKNVIIFKKGGKSGSNGGGYSAQSSGYTNMRLSFHILYGKRLIKLKINGINP</sequence>
<evidence type="ECO:0000313" key="3">
    <source>
        <dbReference type="Proteomes" id="UP000322454"/>
    </source>
</evidence>
<organism evidence="2 3">
    <name type="scientific">Candidatus Acidulodesulfobacterium acidiphilum</name>
    <dbReference type="NCBI Taxonomy" id="2597224"/>
    <lineage>
        <taxon>Bacteria</taxon>
        <taxon>Deltaproteobacteria</taxon>
        <taxon>Candidatus Acidulodesulfobacterales</taxon>
        <taxon>Candidatus Acidulodesulfobacterium</taxon>
    </lineage>
</organism>
<name>A0A520XDL4_9DELT</name>
<accession>A0A520XDL4</accession>
<gene>
    <name evidence="2" type="ORF">EVJ48_05055</name>
</gene>
<evidence type="ECO:0000313" key="2">
    <source>
        <dbReference type="EMBL" id="RZV39297.1"/>
    </source>
</evidence>
<evidence type="ECO:0000256" key="1">
    <source>
        <dbReference type="SAM" id="Phobius"/>
    </source>
</evidence>